<dbReference type="AlphaFoldDB" id="A0AB34FCP1"/>
<feature type="domain" description="DUF8035" evidence="3">
    <location>
        <begin position="948"/>
        <end position="1003"/>
    </location>
</feature>
<feature type="compositionally biased region" description="Basic and acidic residues" evidence="1">
    <location>
        <begin position="904"/>
        <end position="936"/>
    </location>
</feature>
<feature type="compositionally biased region" description="Basic and acidic residues" evidence="1">
    <location>
        <begin position="765"/>
        <end position="801"/>
    </location>
</feature>
<dbReference type="PANTHER" id="PTHR35391">
    <property type="entry name" value="C2H2-TYPE DOMAIN-CONTAINING PROTEIN-RELATED"/>
    <property type="match status" value="1"/>
</dbReference>
<dbReference type="Proteomes" id="UP001163105">
    <property type="component" value="Unassembled WGS sequence"/>
</dbReference>
<evidence type="ECO:0000313" key="5">
    <source>
        <dbReference type="Proteomes" id="UP001163105"/>
    </source>
</evidence>
<feature type="compositionally biased region" description="Basic and acidic residues" evidence="1">
    <location>
        <begin position="536"/>
        <end position="592"/>
    </location>
</feature>
<feature type="region of interest" description="Disordered" evidence="1">
    <location>
        <begin position="759"/>
        <end position="953"/>
    </location>
</feature>
<feature type="compositionally biased region" description="Basic and acidic residues" evidence="1">
    <location>
        <begin position="623"/>
        <end position="639"/>
    </location>
</feature>
<feature type="region of interest" description="Disordered" evidence="1">
    <location>
        <begin position="536"/>
        <end position="683"/>
    </location>
</feature>
<dbReference type="PANTHER" id="PTHR35391:SF7">
    <property type="entry name" value="C2H2-TYPE DOMAIN-CONTAINING PROTEIN"/>
    <property type="match status" value="1"/>
</dbReference>
<feature type="region of interest" description="Disordered" evidence="1">
    <location>
        <begin position="1001"/>
        <end position="1060"/>
    </location>
</feature>
<dbReference type="Pfam" id="PF26118">
    <property type="entry name" value="DUF8035"/>
    <property type="match status" value="1"/>
</dbReference>
<name>A0AB34FCP1_9HYPO</name>
<feature type="compositionally biased region" description="Low complexity" evidence="1">
    <location>
        <begin position="889"/>
        <end position="900"/>
    </location>
</feature>
<evidence type="ECO:0000256" key="1">
    <source>
        <dbReference type="SAM" id="MobiDB-lite"/>
    </source>
</evidence>
<feature type="region of interest" description="Disordered" evidence="1">
    <location>
        <begin position="459"/>
        <end position="518"/>
    </location>
</feature>
<feature type="compositionally biased region" description="Polar residues" evidence="1">
    <location>
        <begin position="600"/>
        <end position="609"/>
    </location>
</feature>
<dbReference type="InterPro" id="IPR058348">
    <property type="entry name" value="DUF8035"/>
</dbReference>
<feature type="region of interest" description="Disordered" evidence="1">
    <location>
        <begin position="103"/>
        <end position="134"/>
    </location>
</feature>
<evidence type="ECO:0000313" key="4">
    <source>
        <dbReference type="EMBL" id="KAJ6437184.1"/>
    </source>
</evidence>
<dbReference type="EMBL" id="JAQHRD010000013">
    <property type="protein sequence ID" value="KAJ6437184.1"/>
    <property type="molecule type" value="Genomic_DNA"/>
</dbReference>
<protein>
    <submittedName>
        <fullName evidence="4">F-box-like domain-containing protein</fullName>
    </submittedName>
</protein>
<comment type="caution">
    <text evidence="4">The sequence shown here is derived from an EMBL/GenBank/DDBJ whole genome shotgun (WGS) entry which is preliminary data.</text>
</comment>
<feature type="region of interest" description="Disordered" evidence="1">
    <location>
        <begin position="699"/>
        <end position="738"/>
    </location>
</feature>
<proteinExistence type="predicted"/>
<organism evidence="4 5">
    <name type="scientific">Purpureocillium lavendulum</name>
    <dbReference type="NCBI Taxonomy" id="1247861"/>
    <lineage>
        <taxon>Eukaryota</taxon>
        <taxon>Fungi</taxon>
        <taxon>Dikarya</taxon>
        <taxon>Ascomycota</taxon>
        <taxon>Pezizomycotina</taxon>
        <taxon>Sordariomycetes</taxon>
        <taxon>Hypocreomycetidae</taxon>
        <taxon>Hypocreales</taxon>
        <taxon>Ophiocordycipitaceae</taxon>
        <taxon>Purpureocillium</taxon>
    </lineage>
</organism>
<feature type="compositionally biased region" description="Acidic residues" evidence="1">
    <location>
        <begin position="476"/>
        <end position="489"/>
    </location>
</feature>
<gene>
    <name evidence="4" type="ORF">O9K51_10154</name>
</gene>
<feature type="compositionally biased region" description="Basic and acidic residues" evidence="1">
    <location>
        <begin position="728"/>
        <end position="738"/>
    </location>
</feature>
<feature type="compositionally biased region" description="Basic and acidic residues" evidence="1">
    <location>
        <begin position="868"/>
        <end position="880"/>
    </location>
</feature>
<evidence type="ECO:0000259" key="3">
    <source>
        <dbReference type="Pfam" id="PF26118"/>
    </source>
</evidence>
<dbReference type="InterPro" id="IPR058925">
    <property type="entry name" value="zf-C2H2_AcuF"/>
</dbReference>
<reference evidence="4" key="1">
    <citation type="submission" date="2023-01" db="EMBL/GenBank/DDBJ databases">
        <title>The growth and conidiation of Purpureocillium lavendulum are regulated by nitrogen source and histone H3K14 acetylation.</title>
        <authorList>
            <person name="Tang P."/>
            <person name="Han J."/>
            <person name="Zhang C."/>
            <person name="Tang P."/>
            <person name="Qi F."/>
            <person name="Zhang K."/>
            <person name="Liang L."/>
        </authorList>
    </citation>
    <scope>NUCLEOTIDE SEQUENCE</scope>
    <source>
        <strain evidence="4">YMF1.00683</strain>
    </source>
</reference>
<keyword evidence="5" id="KW-1185">Reference proteome</keyword>
<dbReference type="Pfam" id="PF26082">
    <property type="entry name" value="zf-C2H2_AcuF"/>
    <property type="match status" value="1"/>
</dbReference>
<feature type="domain" description="Oxidoreductase acuF-like C2H2 type zinc-finger" evidence="2">
    <location>
        <begin position="294"/>
        <end position="322"/>
    </location>
</feature>
<sequence>MKGVVTISAQSQAVSRHLKELSQLSSQGQDEASSASLHPEIEDALQRFQLWGFNLGSFRSAASRLSLDSRLSQSDAADIRDEILRQLDDILEVAQNLKDILIEPQSTVQSPGTHEVESDPPTDEPETRSEAYSEDDLDETVVLMDIIKNSISSLLRIGILVRKATPRDKFKEAQAATRLPLPDNYYVEYVHQKYPKLDETQYRRLGRAIASRRQFIMYCRDHKARLAHDEGGDDAIDGRTEALSSKASTFRVPTQEDLADDDELDTVSIATVSTVSDLSTSLKLPPLINFSTDDEPFECIICHTLQSFRSEKAWQVHAFRDLKAYVCTLGDGICDDSLFGDRESWFEHEMTQHRVSYRCSLCDFVPRYVEELQSHIRTQHGPFPQQQLQAVVDASRITSDTFKAADCPFCHTWAASLSSRENFKGKGRLHVVPDVQVSARRFKRHVARHQEELAIFAMPRHFDDDDDDAASAGEETGAETEVEDDDFEPVFDSLNIAGTVERPPESPDGLSHAEGHAEDPTWAELHRELDKFKEWGARTNEPRTEREMELKRIKEEEEKRFEKERLSKRFDRERRSTRRAPEWGFKHFKWEENGPEDPAVQQSCATGSPTDRGAEGASQNLRPFERLAQELRPPGHEPQPETSLDEPPSDPKETTVDTEIAGTRTGEDEPQALSRQREQQTQIREAAEQTFLKRMEELKRDQEEAQEQLQQARTEAEGAAGGRIYSIDSERRADQEMRKEKLEAMWEAEQSVLRKFKDAIQGAEQRGEGEKHVRVEGRAAEDAEQPHEEPARPDIDPDIDIHVVPSGPVLDGPGSNTKPSGLGRPTSLPPQEGQNSRTKYMSEEDLQRLTDAMVSEFRDGQNAASQQDLRDALNLEETQRRRLAANLMSSIPTSEPSASSGFPTKREEDAGVRSRTAGDDDKQRRDPRNDAPETDRSASPLNKPKTRPTYTRMARRHLSIETLRTFGVDYDIDENPDFVLVKRWVPEWEQDELWRHTRHIRAERLQSTKPPAHKNDDEKKKGRAKGAKPKEPFMMWLAGGTDPKKRRQRRDAADGPSGTG</sequence>
<evidence type="ECO:0000259" key="2">
    <source>
        <dbReference type="Pfam" id="PF26082"/>
    </source>
</evidence>
<accession>A0AB34FCP1</accession>